<feature type="compositionally biased region" description="Polar residues" evidence="3">
    <location>
        <begin position="659"/>
        <end position="669"/>
    </location>
</feature>
<dbReference type="AlphaFoldDB" id="A0AAV2YPA6"/>
<dbReference type="PANTHER" id="PTHR16306">
    <property type="entry name" value="TRANSLIN-ASSOCIATED FACTOR X-INTERACTING PROTEIN 1"/>
    <property type="match status" value="1"/>
</dbReference>
<keyword evidence="6" id="KW-1185">Reference proteome</keyword>
<feature type="coiled-coil region" evidence="2">
    <location>
        <begin position="130"/>
        <end position="192"/>
    </location>
</feature>
<feature type="domain" description="Translin-associated factor X-interacting protein 1 N-terminal" evidence="4">
    <location>
        <begin position="68"/>
        <end position="155"/>
    </location>
</feature>
<dbReference type="Pfam" id="PF15739">
    <property type="entry name" value="TSNAXIP1_N"/>
    <property type="match status" value="1"/>
</dbReference>
<evidence type="ECO:0000313" key="6">
    <source>
        <dbReference type="Proteomes" id="UP001146120"/>
    </source>
</evidence>
<gene>
    <name evidence="5" type="ORF">N0F65_013028</name>
</gene>
<evidence type="ECO:0000256" key="3">
    <source>
        <dbReference type="SAM" id="MobiDB-lite"/>
    </source>
</evidence>
<reference evidence="5" key="2">
    <citation type="journal article" date="2023" name="Microbiol Resour">
        <title>Decontamination and Annotation of the Draft Genome Sequence of the Oomycete Lagenidium giganteum ARSEF 373.</title>
        <authorList>
            <person name="Morgan W.R."/>
            <person name="Tartar A."/>
        </authorList>
    </citation>
    <scope>NUCLEOTIDE SEQUENCE</scope>
    <source>
        <strain evidence="5">ARSEF 373</strain>
    </source>
</reference>
<dbReference type="EMBL" id="DAKRPA010000214">
    <property type="protein sequence ID" value="DAZ95183.1"/>
    <property type="molecule type" value="Genomic_DNA"/>
</dbReference>
<organism evidence="5 6">
    <name type="scientific">Lagenidium giganteum</name>
    <dbReference type="NCBI Taxonomy" id="4803"/>
    <lineage>
        <taxon>Eukaryota</taxon>
        <taxon>Sar</taxon>
        <taxon>Stramenopiles</taxon>
        <taxon>Oomycota</taxon>
        <taxon>Peronosporomycetes</taxon>
        <taxon>Pythiales</taxon>
        <taxon>Pythiaceae</taxon>
    </lineage>
</organism>
<feature type="coiled-coil region" evidence="2">
    <location>
        <begin position="221"/>
        <end position="288"/>
    </location>
</feature>
<comment type="caution">
    <text evidence="5">The sequence shown here is derived from an EMBL/GenBank/DDBJ whole genome shotgun (WGS) entry which is preliminary data.</text>
</comment>
<reference evidence="5" key="1">
    <citation type="submission" date="2022-11" db="EMBL/GenBank/DDBJ databases">
        <authorList>
            <person name="Morgan W.R."/>
            <person name="Tartar A."/>
        </authorList>
    </citation>
    <scope>NUCLEOTIDE SEQUENCE</scope>
    <source>
        <strain evidence="5">ARSEF 373</strain>
    </source>
</reference>
<dbReference type="Proteomes" id="UP001146120">
    <property type="component" value="Unassembled WGS sequence"/>
</dbReference>
<dbReference type="GO" id="GO:0005737">
    <property type="term" value="C:cytoplasm"/>
    <property type="evidence" value="ECO:0007669"/>
    <property type="project" value="TreeGrafter"/>
</dbReference>
<accession>A0AAV2YPA6</accession>
<feature type="region of interest" description="Disordered" evidence="3">
    <location>
        <begin position="612"/>
        <end position="671"/>
    </location>
</feature>
<keyword evidence="1 2" id="KW-0175">Coiled coil</keyword>
<evidence type="ECO:0000256" key="2">
    <source>
        <dbReference type="SAM" id="Coils"/>
    </source>
</evidence>
<evidence type="ECO:0000256" key="1">
    <source>
        <dbReference type="ARBA" id="ARBA00023054"/>
    </source>
</evidence>
<dbReference type="PANTHER" id="PTHR16306:SF0">
    <property type="entry name" value="TRANSLIN-ASSOCIATED FACTOR X-INTERACTING PROTEIN 1"/>
    <property type="match status" value="1"/>
</dbReference>
<evidence type="ECO:0000259" key="4">
    <source>
        <dbReference type="Pfam" id="PF15739"/>
    </source>
</evidence>
<proteinExistence type="predicted"/>
<protein>
    <recommendedName>
        <fullName evidence="4">Translin-associated factor X-interacting protein 1 N-terminal domain-containing protein</fullName>
    </recommendedName>
</protein>
<dbReference type="InterPro" id="IPR032755">
    <property type="entry name" value="TSNAXIP1_N"/>
</dbReference>
<name>A0AAV2YPA6_9STRA</name>
<evidence type="ECO:0000313" key="5">
    <source>
        <dbReference type="EMBL" id="DAZ95183.1"/>
    </source>
</evidence>
<feature type="compositionally biased region" description="Low complexity" evidence="3">
    <location>
        <begin position="623"/>
        <end position="646"/>
    </location>
</feature>
<sequence>MTSNSADSPLSPRVRKALAKHRLVEESKSKPVLLQELHEYLERELGELNAHNRQQYSTELPQQHVRNVALPRLQVFQHVFQRIIDAFSVFAPLLSQIKDEYERVLAHLLSQSHLVPQLQSELQSIQTQCLREISAHNVEMKMKCQRLKNNVKLLQGQLTAQAAEKAKLTHANAQLTQQNDRLEKRMAEMAMSNNSLVNGMKRHDETLRYIHEQSREDSIALQQVTIKYHRACEEIAELKKTISALEEKVGGVHVSADKATIALLTKELQDLHAKYTRLSSATAEVEEENKYRQQALINDVFVKALEHHNVTVDLQQLADIVVPNGAANAAGASGSRSVASGGGGSGNITFLTEPDEVVPISATVQLKLSMFAPNEFIQGRGTSLDIPEYLQLEGAVRNLYFPRKRVEQIVMRVWQQKDDMEKVNKRNPNSQAAMPLAKVFTLYLSRSFGHTKGVMTAEAIEVAYNVVAALERYSKVSSDCRLFTMILDGELPEDARQDQIKELYTVHDALFALDREQKSSHVHPPGRLPLADVIQTLRMLFPWKTNEALGALYRSLLVDLRGSPFVDYAALLLQQDEKRMKPRSAVSECLRAQYIDDLLTFRRHLQTNVERALSPVVNPPDPAASASPAGETPQTAAATTSAPAAPNVSERTAPETAESRPSSALSGANENGHGMISLHALRDCLQACDPAKPVQDINRVLSEASGLTVDQILAHDSVVINGAQFVNRLKTILIKPSGKFK</sequence>